<gene>
    <name evidence="2" type="ORF">HAKA00212_LOCUS3576</name>
</gene>
<feature type="transmembrane region" description="Helical" evidence="1">
    <location>
        <begin position="86"/>
        <end position="110"/>
    </location>
</feature>
<keyword evidence="1" id="KW-0472">Membrane</keyword>
<keyword evidence="1" id="KW-0812">Transmembrane</keyword>
<keyword evidence="1" id="KW-1133">Transmembrane helix</keyword>
<protein>
    <submittedName>
        <fullName evidence="2">Uncharacterized protein</fullName>
    </submittedName>
</protein>
<reference evidence="2" key="1">
    <citation type="submission" date="2021-01" db="EMBL/GenBank/DDBJ databases">
        <authorList>
            <person name="Corre E."/>
            <person name="Pelletier E."/>
            <person name="Niang G."/>
            <person name="Scheremetjew M."/>
            <person name="Finn R."/>
            <person name="Kale V."/>
            <person name="Holt S."/>
            <person name="Cochrane G."/>
            <person name="Meng A."/>
            <person name="Brown T."/>
            <person name="Cohen L."/>
        </authorList>
    </citation>
    <scope>NUCLEOTIDE SEQUENCE</scope>
    <source>
        <strain evidence="2">CCMP3107</strain>
    </source>
</reference>
<dbReference type="AlphaFoldDB" id="A0A7S3XKJ9"/>
<proteinExistence type="predicted"/>
<evidence type="ECO:0000313" key="2">
    <source>
        <dbReference type="EMBL" id="CAE0624909.1"/>
    </source>
</evidence>
<name>A0A7S3XKJ9_HETAK</name>
<dbReference type="SUPFAM" id="SSF103473">
    <property type="entry name" value="MFS general substrate transporter"/>
    <property type="match status" value="1"/>
</dbReference>
<dbReference type="InterPro" id="IPR036259">
    <property type="entry name" value="MFS_trans_sf"/>
</dbReference>
<feature type="transmembrane region" description="Helical" evidence="1">
    <location>
        <begin position="57"/>
        <end position="80"/>
    </location>
</feature>
<feature type="transmembrane region" description="Helical" evidence="1">
    <location>
        <begin position="28"/>
        <end position="50"/>
    </location>
</feature>
<sequence length="175" mass="19551">MQLLLNNIIIQTDSFLRTYLQSLGLEQISSGLLTAFLAGALIMQSFFAFYTVTLKQLYFLMASAFVLAPTALMVLVFVSGSAVFGYALWFVFVVVGMCLGPSFGWCYDLWNRITYSSEDGAALISLFSYLTSWLSFVMFQIYDLTGDKNLLLYFNSAEFCMALLLLAAVKLARNS</sequence>
<accession>A0A7S3XKJ9</accession>
<feature type="transmembrane region" description="Helical" evidence="1">
    <location>
        <begin position="122"/>
        <end position="141"/>
    </location>
</feature>
<evidence type="ECO:0000256" key="1">
    <source>
        <dbReference type="SAM" id="Phobius"/>
    </source>
</evidence>
<organism evidence="2">
    <name type="scientific">Heterosigma akashiwo</name>
    <name type="common">Chromophytic alga</name>
    <name type="synonym">Heterosigma carterae</name>
    <dbReference type="NCBI Taxonomy" id="2829"/>
    <lineage>
        <taxon>Eukaryota</taxon>
        <taxon>Sar</taxon>
        <taxon>Stramenopiles</taxon>
        <taxon>Ochrophyta</taxon>
        <taxon>Raphidophyceae</taxon>
        <taxon>Chattonellales</taxon>
        <taxon>Chattonellaceae</taxon>
        <taxon>Heterosigma</taxon>
    </lineage>
</organism>
<dbReference type="EMBL" id="HBIU01008834">
    <property type="protein sequence ID" value="CAE0624909.1"/>
    <property type="molecule type" value="Transcribed_RNA"/>
</dbReference>
<feature type="transmembrane region" description="Helical" evidence="1">
    <location>
        <begin position="153"/>
        <end position="172"/>
    </location>
</feature>